<gene>
    <name evidence="1" type="ORF">Vadar_015532</name>
</gene>
<evidence type="ECO:0000313" key="2">
    <source>
        <dbReference type="Proteomes" id="UP000828048"/>
    </source>
</evidence>
<accession>A0ACB7YN62</accession>
<proteinExistence type="predicted"/>
<reference evidence="1 2" key="1">
    <citation type="journal article" date="2021" name="Hortic Res">
        <title>High-quality reference genome and annotation aids understanding of berry development for evergreen blueberry (Vaccinium darrowii).</title>
        <authorList>
            <person name="Yu J."/>
            <person name="Hulse-Kemp A.M."/>
            <person name="Babiker E."/>
            <person name="Staton M."/>
        </authorList>
    </citation>
    <scope>NUCLEOTIDE SEQUENCE [LARGE SCALE GENOMIC DNA]</scope>
    <source>
        <strain evidence="2">cv. NJ 8807/NJ 8810</strain>
        <tissue evidence="1">Young leaf</tissue>
    </source>
</reference>
<protein>
    <submittedName>
        <fullName evidence="1">Uncharacterized protein</fullName>
    </submittedName>
</protein>
<evidence type="ECO:0000313" key="1">
    <source>
        <dbReference type="EMBL" id="KAH7854577.1"/>
    </source>
</evidence>
<name>A0ACB7YN62_9ERIC</name>
<sequence length="273" mass="29471">MFTFLFLILLAHAMSPVSSQDKSIFLLAGQSNMSGRGGVINATWDGIVPSQCGPNPSILRLAEDLTWVPAAEPLHKDIDVNVTTGVGPGMSFANAVLANDSSLGVVGLVPCAIGGTKISLWGRGSFLYDQLVRRASTAVQDGGKIRAVLWYQGESDTVNKEDAELYKGRLEKFFLDLRSDLQLPSIPIIQVALASAQGPYIEKVREAQLGLDLPNVKCLDAKGLELGPDHVHLTTPAEVQLGEMLARSFLRTRPNPLKNSAPNRRRFGGNKLL</sequence>
<dbReference type="Proteomes" id="UP000828048">
    <property type="component" value="Chromosome 11"/>
</dbReference>
<organism evidence="1 2">
    <name type="scientific">Vaccinium darrowii</name>
    <dbReference type="NCBI Taxonomy" id="229202"/>
    <lineage>
        <taxon>Eukaryota</taxon>
        <taxon>Viridiplantae</taxon>
        <taxon>Streptophyta</taxon>
        <taxon>Embryophyta</taxon>
        <taxon>Tracheophyta</taxon>
        <taxon>Spermatophyta</taxon>
        <taxon>Magnoliopsida</taxon>
        <taxon>eudicotyledons</taxon>
        <taxon>Gunneridae</taxon>
        <taxon>Pentapetalae</taxon>
        <taxon>asterids</taxon>
        <taxon>Ericales</taxon>
        <taxon>Ericaceae</taxon>
        <taxon>Vaccinioideae</taxon>
        <taxon>Vaccinieae</taxon>
        <taxon>Vaccinium</taxon>
    </lineage>
</organism>
<comment type="caution">
    <text evidence="1">The sequence shown here is derived from an EMBL/GenBank/DDBJ whole genome shotgun (WGS) entry which is preliminary data.</text>
</comment>
<dbReference type="EMBL" id="CM037161">
    <property type="protein sequence ID" value="KAH7854577.1"/>
    <property type="molecule type" value="Genomic_DNA"/>
</dbReference>
<keyword evidence="2" id="KW-1185">Reference proteome</keyword>